<dbReference type="PANTHER" id="PTHR42850">
    <property type="entry name" value="METALLOPHOSPHOESTERASE"/>
    <property type="match status" value="1"/>
</dbReference>
<proteinExistence type="predicted"/>
<keyword evidence="3" id="KW-0808">Transferase</keyword>
<dbReference type="InterPro" id="IPR050126">
    <property type="entry name" value="Ap4A_hydrolase"/>
</dbReference>
<dbReference type="SUPFAM" id="SSF52540">
    <property type="entry name" value="P-loop containing nucleoside triphosphate hydrolases"/>
    <property type="match status" value="1"/>
</dbReference>
<dbReference type="Pfam" id="PF13671">
    <property type="entry name" value="AAA_33"/>
    <property type="match status" value="1"/>
</dbReference>
<dbReference type="InterPro" id="IPR041780">
    <property type="entry name" value="MPP_PrpE-like"/>
</dbReference>
<feature type="domain" description="Polynucleotide kinase-phosphatase ligase" evidence="2">
    <location>
        <begin position="464"/>
        <end position="823"/>
    </location>
</feature>
<dbReference type="GO" id="GO:0016301">
    <property type="term" value="F:kinase activity"/>
    <property type="evidence" value="ECO:0007669"/>
    <property type="project" value="UniProtKB-KW"/>
</dbReference>
<name>A0A8T8I0Q0_9PSEU</name>
<keyword evidence="3" id="KW-0418">Kinase</keyword>
<evidence type="ECO:0000313" key="4">
    <source>
        <dbReference type="Proteomes" id="UP000671828"/>
    </source>
</evidence>
<dbReference type="SUPFAM" id="SSF56091">
    <property type="entry name" value="DNA ligase/mRNA capping enzyme, catalytic domain"/>
    <property type="match status" value="1"/>
</dbReference>
<dbReference type="EMBL" id="CP072788">
    <property type="protein sequence ID" value="QTR04425.1"/>
    <property type="molecule type" value="Genomic_DNA"/>
</dbReference>
<dbReference type="Pfam" id="PF00149">
    <property type="entry name" value="Metallophos"/>
    <property type="match status" value="1"/>
</dbReference>
<protein>
    <submittedName>
        <fullName evidence="3">Polynucleotide kinase-phosphatase</fullName>
    </submittedName>
</protein>
<dbReference type="Gene3D" id="3.60.21.10">
    <property type="match status" value="1"/>
</dbReference>
<dbReference type="InterPro" id="IPR029052">
    <property type="entry name" value="Metallo-depent_PP-like"/>
</dbReference>
<dbReference type="NCBIfam" id="TIGR04075">
    <property type="entry name" value="bacter_Pnkp"/>
    <property type="match status" value="1"/>
</dbReference>
<gene>
    <name evidence="3" type="ORF">J7S33_05915</name>
</gene>
<sequence>MDLRIPDLCLVVLVGASGSGKSTFARRHFAPTQVLSSDYFRGMVADDENDQSASGAAFEALHFVAGKRLGAGRTTVVDATSVQRSDRAHLVELARAHDVLPVAIVLDTPEEVCLARNASRPDRDFGPHVVRRQRAALRKSLKFLGKEGFRRVHVLREQSEVDSAVVVREKLLNDLRHEAGPFDVIGDVHGCRAELEDLLLTLGYDLVRDGEGRAVDAVPPAGRRAAFVGDLVDRGPDTPGVLRLVMGMVEAGHAFAVCGNHEQKLVRALRGRNVQLKNGLAESLEQLAGEPAEFRERVEEFCDGLIAHYVLDGGDLVLAHAGLPERFHGRASGRVRSFALYGDTTGETDEYGLPVRYPWADEYRGRATVLYGHTPTPEAEWVNNTMCLDTGVVFGGKLTALRYPEREVVSVPAREVWYEPVRPLAPASPERPPDVPALADVTGRRAIETAHRGRITVRPEQAASALEVMSRFAVDPRELLYLPPTMAPVATSRRPDVLEHPEDAFAEYREAGVRQVICEEKHMGSRAVVSVRRDSGTIHTRTGRPFFTGPVADELLAVVRESVTAAGLWERFETDWLLLDTELLPWNAKAAGLIREQYASVGAAAVAALGSAGPLLAAARDRGLDVAQLSARTASRLANAIDYREAYRRHCRPTDGLTGVRLAPFQLLAARGRTFHDRDHLWHLDVLSALEGEHFLATRRLVVDTADDEQVAAGIRWWEELTAAGGEGVVVKPLANLTRGERGLVQPGLKVRGRQYLRIVYGPDYTEPENLARLRRRSLGAKRSLALREYALGLEALERAARGEPLWRVHECVFAVLALESEPVDPRL</sequence>
<dbReference type="PANTHER" id="PTHR42850:SF7">
    <property type="entry name" value="BIS(5'-NUCLEOSYL)-TETRAPHOSPHATASE PRPE [ASYMMETRICAL]"/>
    <property type="match status" value="1"/>
</dbReference>
<dbReference type="GO" id="GO:0016791">
    <property type="term" value="F:phosphatase activity"/>
    <property type="evidence" value="ECO:0007669"/>
    <property type="project" value="TreeGrafter"/>
</dbReference>
<dbReference type="InterPro" id="IPR027417">
    <property type="entry name" value="P-loop_NTPase"/>
</dbReference>
<dbReference type="Gene3D" id="3.30.470.30">
    <property type="entry name" value="DNA ligase/mRNA capping enzyme"/>
    <property type="match status" value="2"/>
</dbReference>
<accession>A0A8T8I0Q0</accession>
<evidence type="ECO:0000259" key="1">
    <source>
        <dbReference type="Pfam" id="PF00149"/>
    </source>
</evidence>
<reference evidence="3" key="1">
    <citation type="submission" date="2021-04" db="EMBL/GenBank/DDBJ databases">
        <title>Saccharothrix algeriensis WGS.</title>
        <authorList>
            <person name="Stuskova K."/>
            <person name="Hakalova E."/>
            <person name="Tebbal A.B."/>
            <person name="Eichmeier A."/>
        </authorList>
    </citation>
    <scope>NUCLEOTIDE SEQUENCE</scope>
    <source>
        <strain evidence="3">NRRL B-24137</strain>
    </source>
</reference>
<dbReference type="SUPFAM" id="SSF56300">
    <property type="entry name" value="Metallo-dependent phosphatases"/>
    <property type="match status" value="1"/>
</dbReference>
<dbReference type="Proteomes" id="UP000671828">
    <property type="component" value="Chromosome"/>
</dbReference>
<evidence type="ECO:0000313" key="3">
    <source>
        <dbReference type="EMBL" id="QTR04425.1"/>
    </source>
</evidence>
<evidence type="ECO:0000259" key="2">
    <source>
        <dbReference type="Pfam" id="PF16542"/>
    </source>
</evidence>
<dbReference type="Gene3D" id="3.40.50.300">
    <property type="entry name" value="P-loop containing nucleotide triphosphate hydrolases"/>
    <property type="match status" value="1"/>
</dbReference>
<dbReference type="InterPro" id="IPR032380">
    <property type="entry name" value="PNKP_ligase_dom"/>
</dbReference>
<dbReference type="Pfam" id="PF16542">
    <property type="entry name" value="PNKP_ligase"/>
    <property type="match status" value="1"/>
</dbReference>
<dbReference type="GO" id="GO:0005737">
    <property type="term" value="C:cytoplasm"/>
    <property type="evidence" value="ECO:0007669"/>
    <property type="project" value="TreeGrafter"/>
</dbReference>
<organism evidence="3 4">
    <name type="scientific">Saccharothrix algeriensis</name>
    <dbReference type="NCBI Taxonomy" id="173560"/>
    <lineage>
        <taxon>Bacteria</taxon>
        <taxon>Bacillati</taxon>
        <taxon>Actinomycetota</taxon>
        <taxon>Actinomycetes</taxon>
        <taxon>Pseudonocardiales</taxon>
        <taxon>Pseudonocardiaceae</taxon>
        <taxon>Saccharothrix</taxon>
    </lineage>
</organism>
<dbReference type="AlphaFoldDB" id="A0A8T8I0Q0"/>
<feature type="domain" description="Calcineurin-like phosphoesterase" evidence="1">
    <location>
        <begin position="181"/>
        <end position="381"/>
    </location>
</feature>
<dbReference type="InterPro" id="IPR024028">
    <property type="entry name" value="PNKP_bac"/>
</dbReference>
<dbReference type="InterPro" id="IPR004843">
    <property type="entry name" value="Calcineurin-like_PHP"/>
</dbReference>
<dbReference type="CDD" id="cd07423">
    <property type="entry name" value="MPP_Prp_like"/>
    <property type="match status" value="1"/>
</dbReference>